<reference evidence="21" key="2">
    <citation type="submission" date="2023-06" db="EMBL/GenBank/DDBJ databases">
        <authorList>
            <person name="Ma L."/>
            <person name="Liu K.-W."/>
            <person name="Li Z."/>
            <person name="Hsiao Y.-Y."/>
            <person name="Qi Y."/>
            <person name="Fu T."/>
            <person name="Tang G."/>
            <person name="Zhang D."/>
            <person name="Sun W.-H."/>
            <person name="Liu D.-K."/>
            <person name="Li Y."/>
            <person name="Chen G.-Z."/>
            <person name="Liu X.-D."/>
            <person name="Liao X.-Y."/>
            <person name="Jiang Y.-T."/>
            <person name="Yu X."/>
            <person name="Hao Y."/>
            <person name="Huang J."/>
            <person name="Zhao X.-W."/>
            <person name="Ke S."/>
            <person name="Chen Y.-Y."/>
            <person name="Wu W.-L."/>
            <person name="Hsu J.-L."/>
            <person name="Lin Y.-F."/>
            <person name="Huang M.-D."/>
            <person name="Li C.-Y."/>
            <person name="Huang L."/>
            <person name="Wang Z.-W."/>
            <person name="Zhao X."/>
            <person name="Zhong W.-Y."/>
            <person name="Peng D.-H."/>
            <person name="Ahmad S."/>
            <person name="Lan S."/>
            <person name="Zhang J.-S."/>
            <person name="Tsai W.-C."/>
            <person name="Van De Peer Y."/>
            <person name="Liu Z.-J."/>
        </authorList>
    </citation>
    <scope>NUCLEOTIDE SEQUENCE</scope>
    <source>
        <strain evidence="21">SCP</strain>
        <tissue evidence="21">Leaves</tissue>
    </source>
</reference>
<evidence type="ECO:0000256" key="4">
    <source>
        <dbReference type="ARBA" id="ARBA00012513"/>
    </source>
</evidence>
<dbReference type="EMBL" id="JAUJYN010000005">
    <property type="protein sequence ID" value="KAK1271475.1"/>
    <property type="molecule type" value="Genomic_DNA"/>
</dbReference>
<dbReference type="SMART" id="SM00220">
    <property type="entry name" value="S_TKc"/>
    <property type="match status" value="1"/>
</dbReference>
<keyword evidence="12 17" id="KW-0067">ATP-binding</keyword>
<comment type="catalytic activity">
    <reaction evidence="16">
        <text>L-seryl-[protein] + ATP = O-phospho-L-seryl-[protein] + ADP + H(+)</text>
        <dbReference type="Rhea" id="RHEA:17989"/>
        <dbReference type="Rhea" id="RHEA-COMP:9863"/>
        <dbReference type="Rhea" id="RHEA-COMP:11604"/>
        <dbReference type="ChEBI" id="CHEBI:15378"/>
        <dbReference type="ChEBI" id="CHEBI:29999"/>
        <dbReference type="ChEBI" id="CHEBI:30616"/>
        <dbReference type="ChEBI" id="CHEBI:83421"/>
        <dbReference type="ChEBI" id="CHEBI:456216"/>
        <dbReference type="EC" id="2.7.11.1"/>
    </reaction>
</comment>
<dbReference type="PROSITE" id="PS50011">
    <property type="entry name" value="PROTEIN_KINASE_DOM"/>
    <property type="match status" value="1"/>
</dbReference>
<evidence type="ECO:0000256" key="12">
    <source>
        <dbReference type="ARBA" id="ARBA00022840"/>
    </source>
</evidence>
<dbReference type="AlphaFoldDB" id="A0AAV9B4J4"/>
<evidence type="ECO:0000259" key="20">
    <source>
        <dbReference type="PROSITE" id="PS50011"/>
    </source>
</evidence>
<dbReference type="PROSITE" id="PS00107">
    <property type="entry name" value="PROTEIN_KINASE_ATP"/>
    <property type="match status" value="1"/>
</dbReference>
<evidence type="ECO:0000256" key="5">
    <source>
        <dbReference type="ARBA" id="ARBA00022527"/>
    </source>
</evidence>
<dbReference type="Gene3D" id="3.30.200.20">
    <property type="entry name" value="Phosphorylase Kinase, domain 1"/>
    <property type="match status" value="1"/>
</dbReference>
<evidence type="ECO:0000256" key="18">
    <source>
        <dbReference type="RuleBase" id="RU000304"/>
    </source>
</evidence>
<dbReference type="InterPro" id="IPR008271">
    <property type="entry name" value="Ser/Thr_kinase_AS"/>
</dbReference>
<sequence length="432" mass="47362">MNVGFSSSTGKNSSSHCILGWSFSTDGVPATPLDLSSLPSPPVLPDQTSYLKTKLATLKTGAISAIATLLLVILIIAIVLYIRRKSKLAEALEAWELECPHRFRYKDLYKATNGFKDKGIIGHGGFGCVYKGVMPSSRESVAIKKISSGSNQGTKEFVAEISSLGRLRHRNIVNLLGWSKRGRDLLLVYDYMPNRSLDAWLFDTGETRRVLDWERWIGVLRGIAAGLVYLHEEWEQVVVHRDVKVSNVLLDGEMNARLGDFGLAKLYEHGKGMCTTRVVGTLGYIAPELPRTGKATTSTDVYAFGGMLLVVACGRRPIEPSEAVGNLVLLDWVRECWMRGRIIEAADPALRGGDCEKAEVEMVLRLGLMCSQSAPKARPTMRQVVHYLDGDEVLPDVVLVLDDKDSVDLVCRSNLSSSLFGFASVGSIATGR</sequence>
<comment type="caution">
    <text evidence="21">The sequence shown here is derived from an EMBL/GenBank/DDBJ whole genome shotgun (WGS) entry which is preliminary data.</text>
</comment>
<dbReference type="PROSITE" id="PS00108">
    <property type="entry name" value="PROTEIN_KINASE_ST"/>
    <property type="match status" value="1"/>
</dbReference>
<evidence type="ECO:0000256" key="11">
    <source>
        <dbReference type="ARBA" id="ARBA00022777"/>
    </source>
</evidence>
<evidence type="ECO:0000256" key="3">
    <source>
        <dbReference type="ARBA" id="ARBA00010217"/>
    </source>
</evidence>
<dbReference type="FunFam" id="3.30.200.20:FF:000178">
    <property type="entry name" value="serine/threonine-protein kinase PBS1-like"/>
    <property type="match status" value="1"/>
</dbReference>
<feature type="transmembrane region" description="Helical" evidence="19">
    <location>
        <begin position="61"/>
        <end position="82"/>
    </location>
</feature>
<gene>
    <name evidence="21" type="ORF">QJS04_geneDACA006030</name>
</gene>
<comment type="subcellular location">
    <subcellularLocation>
        <location evidence="1">Membrane</location>
        <topology evidence="1">Single-pass type I membrane protein</topology>
    </subcellularLocation>
</comment>
<keyword evidence="9" id="KW-0430">Lectin</keyword>
<keyword evidence="11 21" id="KW-0418">Kinase</keyword>
<dbReference type="PANTHER" id="PTHR27007">
    <property type="match status" value="1"/>
</dbReference>
<reference evidence="21" key="1">
    <citation type="journal article" date="2023" name="Nat. Commun.">
        <title>Diploid and tetraploid genomes of Acorus and the evolution of monocots.</title>
        <authorList>
            <person name="Ma L."/>
            <person name="Liu K.W."/>
            <person name="Li Z."/>
            <person name="Hsiao Y.Y."/>
            <person name="Qi Y."/>
            <person name="Fu T."/>
            <person name="Tang G.D."/>
            <person name="Zhang D."/>
            <person name="Sun W.H."/>
            <person name="Liu D.K."/>
            <person name="Li Y."/>
            <person name="Chen G.Z."/>
            <person name="Liu X.D."/>
            <person name="Liao X.Y."/>
            <person name="Jiang Y.T."/>
            <person name="Yu X."/>
            <person name="Hao Y."/>
            <person name="Huang J."/>
            <person name="Zhao X.W."/>
            <person name="Ke S."/>
            <person name="Chen Y.Y."/>
            <person name="Wu W.L."/>
            <person name="Hsu J.L."/>
            <person name="Lin Y.F."/>
            <person name="Huang M.D."/>
            <person name="Li C.Y."/>
            <person name="Huang L."/>
            <person name="Wang Z.W."/>
            <person name="Zhao X."/>
            <person name="Zhong W.Y."/>
            <person name="Peng D.H."/>
            <person name="Ahmad S."/>
            <person name="Lan S."/>
            <person name="Zhang J.S."/>
            <person name="Tsai W.C."/>
            <person name="Van de Peer Y."/>
            <person name="Liu Z.J."/>
        </authorList>
    </citation>
    <scope>NUCLEOTIDE SEQUENCE</scope>
    <source>
        <strain evidence="21">SCP</strain>
    </source>
</reference>
<dbReference type="Gene3D" id="2.60.120.200">
    <property type="match status" value="1"/>
</dbReference>
<dbReference type="InterPro" id="IPR017441">
    <property type="entry name" value="Protein_kinase_ATP_BS"/>
</dbReference>
<evidence type="ECO:0000256" key="10">
    <source>
        <dbReference type="ARBA" id="ARBA00022741"/>
    </source>
</evidence>
<evidence type="ECO:0000256" key="9">
    <source>
        <dbReference type="ARBA" id="ARBA00022734"/>
    </source>
</evidence>
<keyword evidence="22" id="KW-1185">Reference proteome</keyword>
<keyword evidence="13 19" id="KW-1133">Transmembrane helix</keyword>
<dbReference type="SUPFAM" id="SSF56112">
    <property type="entry name" value="Protein kinase-like (PK-like)"/>
    <property type="match status" value="1"/>
</dbReference>
<dbReference type="Proteomes" id="UP001179952">
    <property type="component" value="Unassembled WGS sequence"/>
</dbReference>
<comment type="catalytic activity">
    <reaction evidence="15">
        <text>L-threonyl-[protein] + ATP = O-phospho-L-threonyl-[protein] + ADP + H(+)</text>
        <dbReference type="Rhea" id="RHEA:46608"/>
        <dbReference type="Rhea" id="RHEA-COMP:11060"/>
        <dbReference type="Rhea" id="RHEA-COMP:11605"/>
        <dbReference type="ChEBI" id="CHEBI:15378"/>
        <dbReference type="ChEBI" id="CHEBI:30013"/>
        <dbReference type="ChEBI" id="CHEBI:30616"/>
        <dbReference type="ChEBI" id="CHEBI:61977"/>
        <dbReference type="ChEBI" id="CHEBI:456216"/>
        <dbReference type="EC" id="2.7.11.1"/>
    </reaction>
</comment>
<keyword evidence="10 17" id="KW-0547">Nucleotide-binding</keyword>
<evidence type="ECO:0000256" key="17">
    <source>
        <dbReference type="PROSITE-ProRule" id="PRU10141"/>
    </source>
</evidence>
<name>A0AAV9B4J4_ACOGR</name>
<dbReference type="InterPro" id="IPR013320">
    <property type="entry name" value="ConA-like_dom_sf"/>
</dbReference>
<evidence type="ECO:0000256" key="6">
    <source>
        <dbReference type="ARBA" id="ARBA00022679"/>
    </source>
</evidence>
<keyword evidence="14 19" id="KW-0472">Membrane</keyword>
<dbReference type="InterPro" id="IPR001220">
    <property type="entry name" value="Legume_lectin_dom"/>
</dbReference>
<dbReference type="Pfam" id="PF00069">
    <property type="entry name" value="Pkinase"/>
    <property type="match status" value="1"/>
</dbReference>
<organism evidence="21 22">
    <name type="scientific">Acorus gramineus</name>
    <name type="common">Dwarf sweet flag</name>
    <dbReference type="NCBI Taxonomy" id="55184"/>
    <lineage>
        <taxon>Eukaryota</taxon>
        <taxon>Viridiplantae</taxon>
        <taxon>Streptophyta</taxon>
        <taxon>Embryophyta</taxon>
        <taxon>Tracheophyta</taxon>
        <taxon>Spermatophyta</taxon>
        <taxon>Magnoliopsida</taxon>
        <taxon>Liliopsida</taxon>
        <taxon>Acoraceae</taxon>
        <taxon>Acorus</taxon>
    </lineage>
</organism>
<evidence type="ECO:0000256" key="13">
    <source>
        <dbReference type="ARBA" id="ARBA00022989"/>
    </source>
</evidence>
<dbReference type="EC" id="2.7.11.1" evidence="4"/>
<keyword evidence="8" id="KW-0732">Signal</keyword>
<keyword evidence="7 19" id="KW-0812">Transmembrane</keyword>
<evidence type="ECO:0000256" key="14">
    <source>
        <dbReference type="ARBA" id="ARBA00023136"/>
    </source>
</evidence>
<accession>A0AAV9B4J4</accession>
<evidence type="ECO:0000256" key="15">
    <source>
        <dbReference type="ARBA" id="ARBA00047899"/>
    </source>
</evidence>
<comment type="similarity">
    <text evidence="3">In the C-terminal section; belongs to the protein kinase superfamily. Ser/Thr protein kinase family.</text>
</comment>
<evidence type="ECO:0000313" key="22">
    <source>
        <dbReference type="Proteomes" id="UP001179952"/>
    </source>
</evidence>
<keyword evidence="5 18" id="KW-0723">Serine/threonine-protein kinase</keyword>
<dbReference type="SUPFAM" id="SSF49899">
    <property type="entry name" value="Concanavalin A-like lectins/glucanases"/>
    <property type="match status" value="1"/>
</dbReference>
<keyword evidence="21" id="KW-0675">Receptor</keyword>
<dbReference type="InterPro" id="IPR011009">
    <property type="entry name" value="Kinase-like_dom_sf"/>
</dbReference>
<dbReference type="InterPro" id="IPR050528">
    <property type="entry name" value="L-type_Lectin-RKs"/>
</dbReference>
<feature type="domain" description="Protein kinase" evidence="20">
    <location>
        <begin position="115"/>
        <end position="394"/>
    </location>
</feature>
<evidence type="ECO:0000256" key="1">
    <source>
        <dbReference type="ARBA" id="ARBA00004479"/>
    </source>
</evidence>
<keyword evidence="6" id="KW-0808">Transferase</keyword>
<dbReference type="InterPro" id="IPR000719">
    <property type="entry name" value="Prot_kinase_dom"/>
</dbReference>
<dbReference type="GO" id="GO:0030246">
    <property type="term" value="F:carbohydrate binding"/>
    <property type="evidence" value="ECO:0007669"/>
    <property type="project" value="UniProtKB-KW"/>
</dbReference>
<dbReference type="Gene3D" id="1.10.510.10">
    <property type="entry name" value="Transferase(Phosphotransferase) domain 1"/>
    <property type="match status" value="1"/>
</dbReference>
<dbReference type="GO" id="GO:0016020">
    <property type="term" value="C:membrane"/>
    <property type="evidence" value="ECO:0007669"/>
    <property type="project" value="UniProtKB-SubCell"/>
</dbReference>
<comment type="similarity">
    <text evidence="18">Belongs to the protein kinase superfamily.</text>
</comment>
<dbReference type="FunFam" id="1.10.510.10:FF:000108">
    <property type="entry name" value="L-type lectin-domain containing receptor kinase S.4"/>
    <property type="match status" value="1"/>
</dbReference>
<evidence type="ECO:0000256" key="19">
    <source>
        <dbReference type="SAM" id="Phobius"/>
    </source>
</evidence>
<dbReference type="Pfam" id="PF00139">
    <property type="entry name" value="Lectin_legB"/>
    <property type="match status" value="1"/>
</dbReference>
<dbReference type="GO" id="GO:0005524">
    <property type="term" value="F:ATP binding"/>
    <property type="evidence" value="ECO:0007669"/>
    <property type="project" value="UniProtKB-UniRule"/>
</dbReference>
<comment type="similarity">
    <text evidence="2">In the N-terminal section; belongs to the leguminous lectin family.</text>
</comment>
<evidence type="ECO:0000256" key="2">
    <source>
        <dbReference type="ARBA" id="ARBA00008536"/>
    </source>
</evidence>
<feature type="binding site" evidence="17">
    <location>
        <position position="145"/>
    </location>
    <ligand>
        <name>ATP</name>
        <dbReference type="ChEBI" id="CHEBI:30616"/>
    </ligand>
</feature>
<evidence type="ECO:0000256" key="16">
    <source>
        <dbReference type="ARBA" id="ARBA00048679"/>
    </source>
</evidence>
<dbReference type="GO" id="GO:0004674">
    <property type="term" value="F:protein serine/threonine kinase activity"/>
    <property type="evidence" value="ECO:0007669"/>
    <property type="project" value="UniProtKB-KW"/>
</dbReference>
<proteinExistence type="inferred from homology"/>
<evidence type="ECO:0000313" key="21">
    <source>
        <dbReference type="EMBL" id="KAK1271475.1"/>
    </source>
</evidence>
<evidence type="ECO:0000256" key="8">
    <source>
        <dbReference type="ARBA" id="ARBA00022729"/>
    </source>
</evidence>
<evidence type="ECO:0000256" key="7">
    <source>
        <dbReference type="ARBA" id="ARBA00022692"/>
    </source>
</evidence>
<protein>
    <recommendedName>
        <fullName evidence="4">non-specific serine/threonine protein kinase</fullName>
        <ecNumber evidence="4">2.7.11.1</ecNumber>
    </recommendedName>
</protein>